<dbReference type="PANTHER" id="PTHR47117">
    <property type="entry name" value="STAR-RELATED LIPID TRANSFER PROTEIN 9"/>
    <property type="match status" value="1"/>
</dbReference>
<feature type="compositionally biased region" description="Basic and acidic residues" evidence="12">
    <location>
        <begin position="1882"/>
        <end position="1898"/>
    </location>
</feature>
<gene>
    <name evidence="15" type="primary">Kif13b</name>
    <name evidence="15" type="ORF">CEYCYA_R06214</name>
</gene>
<dbReference type="PROSITE" id="PS50067">
    <property type="entry name" value="KINESIN_MOTOR_2"/>
    <property type="match status" value="1"/>
</dbReference>
<dbReference type="InterPro" id="IPR000253">
    <property type="entry name" value="FHA_dom"/>
</dbReference>
<keyword evidence="2" id="KW-0963">Cytoplasm</keyword>
<feature type="coiled-coil region" evidence="11">
    <location>
        <begin position="563"/>
        <end position="590"/>
    </location>
</feature>
<dbReference type="InterPro" id="IPR000938">
    <property type="entry name" value="CAP-Gly_domain"/>
</dbReference>
<dbReference type="SMART" id="SM00129">
    <property type="entry name" value="KISc"/>
    <property type="match status" value="1"/>
</dbReference>
<keyword evidence="7 11" id="KW-0175">Coiled coil</keyword>
<dbReference type="InterPro" id="IPR027417">
    <property type="entry name" value="P-loop_NTPase"/>
</dbReference>
<dbReference type="Pfam" id="PF01302">
    <property type="entry name" value="CAP_GLY"/>
    <property type="match status" value="1"/>
</dbReference>
<comment type="similarity">
    <text evidence="10">Belongs to the TRAFAC class myosin-kinesin ATPase superfamily. Kinesin family.</text>
</comment>
<dbReference type="FunFam" id="2.30.30.190:FF:000009">
    <property type="entry name" value="Kinesin family member 13B"/>
    <property type="match status" value="1"/>
</dbReference>
<dbReference type="PROSITE" id="PS50245">
    <property type="entry name" value="CAP_GLY_2"/>
    <property type="match status" value="1"/>
</dbReference>
<evidence type="ECO:0000256" key="2">
    <source>
        <dbReference type="ARBA" id="ARBA00022490"/>
    </source>
</evidence>
<dbReference type="SMART" id="SM01052">
    <property type="entry name" value="CAP_GLY"/>
    <property type="match status" value="1"/>
</dbReference>
<comment type="caution">
    <text evidence="15">The sequence shown here is derived from an EMBL/GenBank/DDBJ whole genome shotgun (WGS) entry which is preliminary data.</text>
</comment>
<dbReference type="CDD" id="cd22730">
    <property type="entry name" value="FHA_KIF13B"/>
    <property type="match status" value="1"/>
</dbReference>
<dbReference type="SUPFAM" id="SSF52540">
    <property type="entry name" value="P-loop containing nucleoside triphosphate hydrolases"/>
    <property type="match status" value="1"/>
</dbReference>
<feature type="non-terminal residue" evidence="15">
    <location>
        <position position="1898"/>
    </location>
</feature>
<evidence type="ECO:0000256" key="10">
    <source>
        <dbReference type="PROSITE-ProRule" id="PRU00283"/>
    </source>
</evidence>
<evidence type="ECO:0000256" key="4">
    <source>
        <dbReference type="ARBA" id="ARBA00022701"/>
    </source>
</evidence>
<evidence type="ECO:0000256" key="1">
    <source>
        <dbReference type="ARBA" id="ARBA00004245"/>
    </source>
</evidence>
<dbReference type="Pfam" id="PF00498">
    <property type="entry name" value="FHA"/>
    <property type="match status" value="1"/>
</dbReference>
<reference evidence="15 16" key="1">
    <citation type="submission" date="2020-02" db="EMBL/GenBank/DDBJ databases">
        <title>Bird 10,000 Genomes (B10K) Project - Family phase.</title>
        <authorList>
            <person name="Zhang G."/>
        </authorList>
    </citation>
    <scope>NUCLEOTIDE SEQUENCE [LARGE SCALE GENOMIC DNA]</scope>
    <source>
        <strain evidence="15">B10K-DU-013-51</strain>
        <tissue evidence="15">Mixed tissue sample</tissue>
    </source>
</reference>
<feature type="compositionally biased region" description="Basic and acidic residues" evidence="12">
    <location>
        <begin position="1718"/>
        <end position="1742"/>
    </location>
</feature>
<dbReference type="CDD" id="cd01365">
    <property type="entry name" value="KISc_KIF1A_KIF1B"/>
    <property type="match status" value="1"/>
</dbReference>
<feature type="region of interest" description="Disordered" evidence="12">
    <location>
        <begin position="1873"/>
        <end position="1898"/>
    </location>
</feature>
<proteinExistence type="inferred from homology"/>
<feature type="compositionally biased region" description="Polar residues" evidence="12">
    <location>
        <begin position="1694"/>
        <end position="1713"/>
    </location>
</feature>
<evidence type="ECO:0000259" key="13">
    <source>
        <dbReference type="PROSITE" id="PS50067"/>
    </source>
</evidence>
<dbReference type="Gene3D" id="3.40.850.10">
    <property type="entry name" value="Kinesin motor domain"/>
    <property type="match status" value="1"/>
</dbReference>
<dbReference type="Gene3D" id="2.60.200.20">
    <property type="match status" value="1"/>
</dbReference>
<evidence type="ECO:0000313" key="16">
    <source>
        <dbReference type="Proteomes" id="UP000586704"/>
    </source>
</evidence>
<dbReference type="GO" id="GO:0005524">
    <property type="term" value="F:ATP binding"/>
    <property type="evidence" value="ECO:0007669"/>
    <property type="project" value="UniProtKB-UniRule"/>
</dbReference>
<dbReference type="GO" id="GO:0007018">
    <property type="term" value="P:microtubule-based movement"/>
    <property type="evidence" value="ECO:0007669"/>
    <property type="project" value="InterPro"/>
</dbReference>
<dbReference type="GO" id="GO:0045184">
    <property type="term" value="P:establishment of protein localization"/>
    <property type="evidence" value="ECO:0007669"/>
    <property type="project" value="UniProtKB-ARBA"/>
</dbReference>
<evidence type="ECO:0000256" key="9">
    <source>
        <dbReference type="ARBA" id="ARBA00023212"/>
    </source>
</evidence>
<sequence length="1898" mass="210545">QVFAYDHCFWSMDESIKEKYAGQDVVFKCLGENILQNAFEGYNACIFAYGQTGSGKSYTMMGTADQPGLIPRLCSGLFERAQKEENEEQSFKVEVSYMEIYNEKVRDLLDPKGSRQTLKVREHSVYGPYVDGLSKLAVASYKDIESLMSEGNKSRTVAATNMNEESSRSHAVFKIILTHTLYDVQSGTSGEKVGKLSLVDLAGSERATKTGAAGDRLKEGSNINKSLTTLGLVISALADQAAGKNKNKFVPYRDSVLTWLLKDSLGGNSKTAMVATVSPAADNYDETLSTLRYADRAKNIVNHAVVNEDPNARIIRELREEVEKLREQLTKAEAMKSPELKERLEESEKLIQEMTVTWEEKLRKTEEIAQERQKQLESLGISLQSSGIKVGDNKCFLVNLNADPALNELLVYYLKEHTLIGSDNSQDIQLCGMGILPEHCIIDITPEGQVMLTPQKNTRTFVNGSAVMSPIQLHHGDRILWGNNHFFRLNLPKKKKKADHEDEERDASMKCSSSAEQLDIDGDNSSEVSSEINFSYEYAQMEVTMKALGGNDPMQSILQSLEQQHEEEKRSALERQRLMYEQELEQLRRRLSPEKQHLRSMERFSFHSPSAQQRLRQWAEEREEMLTHSLRKLREQIVKANLYVREANFIGEELDKRTEYKVTLQIPASSLNANSKRGAILSEPAIQVRRKGKGKQIWSLEKLENRLVDMRDLYQEWKDCEDDNQMMRPYFRRADPFYDEQENHSLIGVANVFLECLFYDVKLQYAVPIINQKGEVSGRLHVEIVRVSGEIDERLVGGEDSPDSSTDNDIQERKLVCRIKILQATGLPQHLSNFVFCKYTFWDQLEPVNVAPEVDPSLSSISKEPRCMVVFDHCNEVSVNISEDFMEHLYEGALAIEVFGHKQSGDRKNPALWDLGIIQAKTRSLRDRWSEVTRKVELWVQILELNENGEYCPVEVTPAKDVCTGGIFQLRQGQSRRIQVEVRSVQESGTLPLMEESILSVGIGCVQIKHVKSQKASENYLEEEDEMDSYQDRDLERLRRKWLCALTKRQEYLDQQLQKLVGKPDKTEDDADREAQLLEMRLTLTEERNAVMVPSAGSGIPGAPAEWTPVPGMETHIPVIFLDLNADDFSSQDNLDDPEAGGWDATLVAEEEEEFFELQIVKHHDSEVKAEASWDSTVHGCVQLSRGTAAEERVYLILRATVQLSHPAHMQLVLRKRICVSVYGRQGFAQSFLRRMAPRSSIPGCGITFEIVSNIPEDAQGAEEREALARMAANVEDAASADSEAYIEKYLRSVLAVENILTLDRLRQEVAVKEQLMGKGKLYRRSLSSPNVNRLSASRQDLAPPYNLSSYRGRWESQQDVSQGATNSRGISPSRTSLPGSRQQNHSPDAGIGSLAASYLNPVKSFVPQMPKLLKSLFPIRDEKKGRQSSPLGPQAVPRIMVQSASTDASTAKVKQVNQEEGGKQPSETRLQMAEVDKSLEKTPKVPLQQPTGDTQVQDSQEGPPSPLSEASSGYFSHSVSTATLSEALAAGSDAVAQPGGQIPSASDFPAPSVAQVSFSCDVPGHSDSSSESCLSAKRESLPTFSLQSGQVRPKDSPEVNGNDALRSKPCPSPVTPSEHDASVATDAKPFHSTSPPKKELLAKQSVETARKKEMASGPSELGFPNPQSHPDHLSQPSVAASPFKIQKVKTSELKSFSSMLGPDPTTSSQHTAEQQEEEKSRSAARGLDHNGSESSEEKLEVNSDSEDANEIPEWLREGEYVTVGANKTGTVRYVGPTDFQEGTWVGVELDLPSGKNDGSVGGKQYFRCNPGYGLLVKPGRVQKATGPVRRRSSGLRLAGGGGGGGGAAAAESRKSGNFSGSVSNLASLTALAKAEGGATSRGEKSQKNVENRKSWAN</sequence>
<feature type="compositionally biased region" description="Polar residues" evidence="12">
    <location>
        <begin position="1489"/>
        <end position="1516"/>
    </location>
</feature>
<feature type="domain" description="CAP-Gly" evidence="14">
    <location>
        <begin position="1776"/>
        <end position="1818"/>
    </location>
</feature>
<feature type="region of interest" description="Disordered" evidence="12">
    <location>
        <begin position="1444"/>
        <end position="1516"/>
    </location>
</feature>
<dbReference type="GO" id="GO:0005874">
    <property type="term" value="C:microtubule"/>
    <property type="evidence" value="ECO:0007669"/>
    <property type="project" value="UniProtKB-KW"/>
</dbReference>
<feature type="non-terminal residue" evidence="15">
    <location>
        <position position="1"/>
    </location>
</feature>
<dbReference type="InterPro" id="IPR001752">
    <property type="entry name" value="Kinesin_motor_dom"/>
</dbReference>
<dbReference type="InterPro" id="IPR019821">
    <property type="entry name" value="Kinesin_motor_CS"/>
</dbReference>
<evidence type="ECO:0000313" key="15">
    <source>
        <dbReference type="EMBL" id="NXY81844.1"/>
    </source>
</evidence>
<dbReference type="GO" id="GO:0003777">
    <property type="term" value="F:microtubule motor activity"/>
    <property type="evidence" value="ECO:0007669"/>
    <property type="project" value="InterPro"/>
</dbReference>
<dbReference type="SUPFAM" id="SSF49879">
    <property type="entry name" value="SMAD/FHA domain"/>
    <property type="match status" value="1"/>
</dbReference>
<dbReference type="GO" id="GO:0008017">
    <property type="term" value="F:microtubule binding"/>
    <property type="evidence" value="ECO:0007669"/>
    <property type="project" value="InterPro"/>
</dbReference>
<evidence type="ECO:0000256" key="12">
    <source>
        <dbReference type="SAM" id="MobiDB-lite"/>
    </source>
</evidence>
<feature type="compositionally biased region" description="Polar residues" evidence="12">
    <location>
        <begin position="1329"/>
        <end position="1339"/>
    </location>
</feature>
<keyword evidence="3" id="KW-0597">Phosphoprotein</keyword>
<evidence type="ECO:0000259" key="14">
    <source>
        <dbReference type="PROSITE" id="PS50245"/>
    </source>
</evidence>
<dbReference type="InterPro" id="IPR022164">
    <property type="entry name" value="Kinesin-like"/>
</dbReference>
<keyword evidence="8 10" id="KW-0505">Motor protein</keyword>
<name>A0A7L4N188_9AVES</name>
<dbReference type="SUPFAM" id="SSF74924">
    <property type="entry name" value="Cap-Gly domain"/>
    <property type="match status" value="1"/>
</dbReference>
<feature type="binding site" evidence="10">
    <location>
        <begin position="50"/>
        <end position="57"/>
    </location>
    <ligand>
        <name>ATP</name>
        <dbReference type="ChEBI" id="CHEBI:30616"/>
    </ligand>
</feature>
<accession>A0A7L4N188</accession>
<evidence type="ECO:0000256" key="6">
    <source>
        <dbReference type="ARBA" id="ARBA00022840"/>
    </source>
</evidence>
<dbReference type="Pfam" id="PF00225">
    <property type="entry name" value="Kinesin"/>
    <property type="match status" value="1"/>
</dbReference>
<organism evidence="15 16">
    <name type="scientific">Ceyx cyanopectus</name>
    <name type="common">Indigo-banded kingfisher</name>
    <dbReference type="NCBI Taxonomy" id="390723"/>
    <lineage>
        <taxon>Eukaryota</taxon>
        <taxon>Metazoa</taxon>
        <taxon>Chordata</taxon>
        <taxon>Craniata</taxon>
        <taxon>Vertebrata</taxon>
        <taxon>Euteleostomi</taxon>
        <taxon>Archelosauria</taxon>
        <taxon>Archosauria</taxon>
        <taxon>Dinosauria</taxon>
        <taxon>Saurischia</taxon>
        <taxon>Theropoda</taxon>
        <taxon>Coelurosauria</taxon>
        <taxon>Aves</taxon>
        <taxon>Neognathae</taxon>
        <taxon>Neoaves</taxon>
        <taxon>Telluraves</taxon>
        <taxon>Coraciimorphae</taxon>
        <taxon>Coraciiformes</taxon>
        <taxon>Alcedinidae</taxon>
        <taxon>Ceyx</taxon>
    </lineage>
</organism>
<dbReference type="Gene3D" id="6.10.250.2520">
    <property type="match status" value="1"/>
</dbReference>
<evidence type="ECO:0000256" key="3">
    <source>
        <dbReference type="ARBA" id="ARBA00022553"/>
    </source>
</evidence>
<evidence type="ECO:0000256" key="5">
    <source>
        <dbReference type="ARBA" id="ARBA00022741"/>
    </source>
</evidence>
<feature type="compositionally biased region" description="Gly residues" evidence="12">
    <location>
        <begin position="1838"/>
        <end position="1848"/>
    </location>
</feature>
<dbReference type="InterPro" id="IPR036859">
    <property type="entry name" value="CAP-Gly_dom_sf"/>
</dbReference>
<dbReference type="InterPro" id="IPR008984">
    <property type="entry name" value="SMAD_FHA_dom_sf"/>
</dbReference>
<dbReference type="FunFam" id="2.60.200.20:FF:000002">
    <property type="entry name" value="Kinesin family member 13A"/>
    <property type="match status" value="1"/>
</dbReference>
<dbReference type="InterPro" id="IPR036961">
    <property type="entry name" value="Kinesin_motor_dom_sf"/>
</dbReference>
<evidence type="ECO:0000256" key="7">
    <source>
        <dbReference type="ARBA" id="ARBA00023054"/>
    </source>
</evidence>
<feature type="region of interest" description="Disordered" evidence="12">
    <location>
        <begin position="1821"/>
        <end position="1861"/>
    </location>
</feature>
<dbReference type="FunFam" id="3.40.850.10:FF:000010">
    <property type="entry name" value="Kinesin family member 13A"/>
    <property type="match status" value="1"/>
</dbReference>
<feature type="region of interest" description="Disordered" evidence="12">
    <location>
        <begin position="1558"/>
        <end position="1754"/>
    </location>
</feature>
<dbReference type="PROSITE" id="PS00411">
    <property type="entry name" value="KINESIN_MOTOR_1"/>
    <property type="match status" value="1"/>
</dbReference>
<dbReference type="Gene3D" id="2.30.30.190">
    <property type="entry name" value="CAP Gly-rich-like domain"/>
    <property type="match status" value="1"/>
</dbReference>
<keyword evidence="4" id="KW-0493">Microtubule</keyword>
<dbReference type="PROSITE" id="PS00845">
    <property type="entry name" value="CAP_GLY_1"/>
    <property type="match status" value="1"/>
</dbReference>
<feature type="domain" description="Kinesin motor" evidence="13">
    <location>
        <begin position="1"/>
        <end position="300"/>
    </location>
</feature>
<dbReference type="Pfam" id="PF16183">
    <property type="entry name" value="Kinesin_assoc"/>
    <property type="match status" value="1"/>
</dbReference>
<dbReference type="InterPro" id="IPR022140">
    <property type="entry name" value="Kinesin-like_KIF1-typ"/>
</dbReference>
<dbReference type="Pfam" id="PF12473">
    <property type="entry name" value="DUF3694"/>
    <property type="match status" value="2"/>
</dbReference>
<dbReference type="Pfam" id="PF12423">
    <property type="entry name" value="KIF1B"/>
    <property type="match status" value="1"/>
</dbReference>
<comment type="subcellular location">
    <subcellularLocation>
        <location evidence="1">Cytoplasm</location>
        <location evidence="1">Cytoskeleton</location>
    </subcellularLocation>
</comment>
<feature type="region of interest" description="Disordered" evidence="12">
    <location>
        <begin position="1329"/>
        <end position="1393"/>
    </location>
</feature>
<dbReference type="CDD" id="cd22265">
    <property type="entry name" value="UDM1_RNF168"/>
    <property type="match status" value="1"/>
</dbReference>
<feature type="region of interest" description="Disordered" evidence="12">
    <location>
        <begin position="497"/>
        <end position="527"/>
    </location>
</feature>
<feature type="compositionally biased region" description="Basic and acidic residues" evidence="12">
    <location>
        <begin position="1475"/>
        <end position="1484"/>
    </location>
</feature>
<keyword evidence="6 10" id="KW-0067">ATP-binding</keyword>
<dbReference type="InterPro" id="IPR032405">
    <property type="entry name" value="Kinesin_assoc"/>
</dbReference>
<dbReference type="EMBL" id="VYZU01008683">
    <property type="protein sequence ID" value="NXY81844.1"/>
    <property type="molecule type" value="Genomic_DNA"/>
</dbReference>
<evidence type="ECO:0000256" key="11">
    <source>
        <dbReference type="SAM" id="Coils"/>
    </source>
</evidence>
<keyword evidence="9" id="KW-0206">Cytoskeleton</keyword>
<dbReference type="Proteomes" id="UP000586704">
    <property type="component" value="Unassembled WGS sequence"/>
</dbReference>
<dbReference type="OrthoDB" id="3176171at2759"/>
<dbReference type="PRINTS" id="PR00380">
    <property type="entry name" value="KINESINHEAVY"/>
</dbReference>
<keyword evidence="5 10" id="KW-0547">Nucleotide-binding</keyword>
<evidence type="ECO:0000256" key="8">
    <source>
        <dbReference type="ARBA" id="ARBA00023175"/>
    </source>
</evidence>
<protein>
    <submittedName>
        <fullName evidence="15">KI13B protein</fullName>
    </submittedName>
</protein>
<dbReference type="GO" id="GO:0005737">
    <property type="term" value="C:cytoplasm"/>
    <property type="evidence" value="ECO:0007669"/>
    <property type="project" value="UniProtKB-ARBA"/>
</dbReference>
<keyword evidence="16" id="KW-1185">Reference proteome</keyword>
<feature type="compositionally biased region" description="Polar residues" evidence="12">
    <location>
        <begin position="1356"/>
        <end position="1387"/>
    </location>
</feature>